<accession>A0A1I3PSC0</accession>
<reference evidence="4" key="1">
    <citation type="submission" date="2016-10" db="EMBL/GenBank/DDBJ databases">
        <authorList>
            <person name="Varghese N."/>
            <person name="Submissions S."/>
        </authorList>
    </citation>
    <scope>NUCLEOTIDE SEQUENCE [LARGE SCALE GENOMIC DNA]</scope>
    <source>
        <strain evidence="4">DSM 5918</strain>
    </source>
</reference>
<dbReference type="PROSITE" id="PS50293">
    <property type="entry name" value="TPR_REGION"/>
    <property type="match status" value="1"/>
</dbReference>
<keyword evidence="2" id="KW-0732">Signal</keyword>
<feature type="repeat" description="TPR" evidence="1">
    <location>
        <begin position="802"/>
        <end position="835"/>
    </location>
</feature>
<dbReference type="Pfam" id="PF13432">
    <property type="entry name" value="TPR_16"/>
    <property type="match status" value="5"/>
</dbReference>
<dbReference type="PROSITE" id="PS51257">
    <property type="entry name" value="PROKAR_LIPOPROTEIN"/>
    <property type="match status" value="1"/>
</dbReference>
<dbReference type="Gene3D" id="1.25.40.10">
    <property type="entry name" value="Tetratricopeptide repeat domain"/>
    <property type="match status" value="4"/>
</dbReference>
<dbReference type="AlphaFoldDB" id="A0A1I3PSC0"/>
<sequence>MIRCTVFAVALMLCVALAGCKGHTSESLNAEGEVLFKQGNYNGAIVHYKNALEKDPNFVAARYNLGLAYIETGKMEQAEREFQKVLLQNPYDGRVNYQLGRIANFQNKPAVAVPLIMAYLQEHPDDAAALEQLAISATISGDPASAKGHLEKALAVEPDRISAKLGLVQIFMIQGDRAEARKMLDNLLAQDPDNRSGLHALAQLEAQEKDPEAMLDAYSRISSIYPSDLFARYKQGSLLMNKGEGEKARASAEAMLSEYPDSAEGHRLMGLYLFREGKFDEAATYLGKSLRIKPDLETYYLLGLVYYSLDNLELAVTQFQTVLDYSPGFVQARIMQGEIFLRQGRGPEAMGAAEKLIEGSPEDFRGHVLKGDALLMQGKAHEALAEFRLAMGLAPSHYGLLLKAGLLKLSLGDRSGEDELVSAIKISPEGVDARMALHSYYFRNGRTDEAMAVLTEGLNGSRNDAVLYNALAKASLGRRDAEGAEEYLAKARGADPAFLQTYFHGAIAKLARNKLDEAVTQYDLALGFAPNDVRALIASAAVLEKQGKLDEARIRLEKARSTKDTGAILMLSSFLQRNGKSDEALAVLDQERTRQPKNMVIVQGLAKLHVARKEMDKAMALYAQLEQLDPYSGTVERMRAWMAAGDLDKAEESARRLMQLKPDKGQSCLPLASILEMRQNRAEAEKVLISAWALEPTDDQVGVVLGEFQLRGRQTKKALATFDRVLTHSPTSAQALTGKGMALQLLGRNDDAARMYLQAVQARHDHVPALNNLAMIWADDEAKSAQAVNLAMAAFVLANNDPAIIDTLGYALIRNNRPEEALGVLARALTLAPGNPGILFHQGLAEAELGRTAEARATLEAALASTDFAEREDAEKLLHALSGK</sequence>
<dbReference type="Proteomes" id="UP000198635">
    <property type="component" value="Unassembled WGS sequence"/>
</dbReference>
<feature type="signal peptide" evidence="2">
    <location>
        <begin position="1"/>
        <end position="18"/>
    </location>
</feature>
<evidence type="ECO:0000313" key="4">
    <source>
        <dbReference type="Proteomes" id="UP000198635"/>
    </source>
</evidence>
<keyword evidence="1" id="KW-0802">TPR repeat</keyword>
<keyword evidence="3" id="KW-0449">Lipoprotein</keyword>
<evidence type="ECO:0000256" key="1">
    <source>
        <dbReference type="PROSITE-ProRule" id="PRU00339"/>
    </source>
</evidence>
<dbReference type="RefSeq" id="WP_092372584.1">
    <property type="nucleotide sequence ID" value="NZ_FORX01000002.1"/>
</dbReference>
<dbReference type="SUPFAM" id="SSF48452">
    <property type="entry name" value="TPR-like"/>
    <property type="match status" value="5"/>
</dbReference>
<evidence type="ECO:0000313" key="3">
    <source>
        <dbReference type="EMBL" id="SFJ24518.1"/>
    </source>
</evidence>
<evidence type="ECO:0000256" key="2">
    <source>
        <dbReference type="SAM" id="SignalP"/>
    </source>
</evidence>
<feature type="chain" id="PRO_5011699015" evidence="2">
    <location>
        <begin position="19"/>
        <end position="884"/>
    </location>
</feature>
<dbReference type="OrthoDB" id="220004at2"/>
<feature type="repeat" description="TPR" evidence="1">
    <location>
        <begin position="296"/>
        <end position="329"/>
    </location>
</feature>
<feature type="repeat" description="TPR" evidence="1">
    <location>
        <begin position="59"/>
        <end position="92"/>
    </location>
</feature>
<feature type="repeat" description="TPR" evidence="1">
    <location>
        <begin position="25"/>
        <end position="58"/>
    </location>
</feature>
<dbReference type="EMBL" id="FORX01000002">
    <property type="protein sequence ID" value="SFJ24518.1"/>
    <property type="molecule type" value="Genomic_DNA"/>
</dbReference>
<proteinExistence type="predicted"/>
<dbReference type="STRING" id="52560.SAMN04488082_102102"/>
<dbReference type="PANTHER" id="PTHR12558">
    <property type="entry name" value="CELL DIVISION CYCLE 16,23,27"/>
    <property type="match status" value="1"/>
</dbReference>
<protein>
    <submittedName>
        <fullName evidence="3">Putative PEP-CTERM system TPR-repeat lipoprotein</fullName>
    </submittedName>
</protein>
<dbReference type="PANTHER" id="PTHR12558:SF13">
    <property type="entry name" value="CELL DIVISION CYCLE PROTEIN 27 HOMOLOG"/>
    <property type="match status" value="1"/>
</dbReference>
<dbReference type="SMART" id="SM00028">
    <property type="entry name" value="TPR"/>
    <property type="match status" value="17"/>
</dbReference>
<dbReference type="InterPro" id="IPR011990">
    <property type="entry name" value="TPR-like_helical_dom_sf"/>
</dbReference>
<dbReference type="NCBIfam" id="TIGR02917">
    <property type="entry name" value="PEP_TPR_lipo"/>
    <property type="match status" value="1"/>
</dbReference>
<gene>
    <name evidence="3" type="ORF">SAMN04488082_102102</name>
</gene>
<organism evidence="3 4">
    <name type="scientific">Desulfomicrobium apsheronum</name>
    <dbReference type="NCBI Taxonomy" id="52560"/>
    <lineage>
        <taxon>Bacteria</taxon>
        <taxon>Pseudomonadati</taxon>
        <taxon>Thermodesulfobacteriota</taxon>
        <taxon>Desulfovibrionia</taxon>
        <taxon>Desulfovibrionales</taxon>
        <taxon>Desulfomicrobiaceae</taxon>
        <taxon>Desulfomicrobium</taxon>
    </lineage>
</organism>
<dbReference type="Pfam" id="PF13414">
    <property type="entry name" value="TPR_11"/>
    <property type="match status" value="1"/>
</dbReference>
<dbReference type="PROSITE" id="PS50005">
    <property type="entry name" value="TPR"/>
    <property type="match status" value="4"/>
</dbReference>
<dbReference type="InterPro" id="IPR014266">
    <property type="entry name" value="PEP-CTERM_TPR_PrsT"/>
</dbReference>
<keyword evidence="4" id="KW-1185">Reference proteome</keyword>
<dbReference type="Pfam" id="PF13371">
    <property type="entry name" value="TPR_9"/>
    <property type="match status" value="1"/>
</dbReference>
<dbReference type="InterPro" id="IPR019734">
    <property type="entry name" value="TPR_rpt"/>
</dbReference>
<name>A0A1I3PSC0_9BACT</name>
<dbReference type="Pfam" id="PF14559">
    <property type="entry name" value="TPR_19"/>
    <property type="match status" value="1"/>
</dbReference>